<dbReference type="Proteomes" id="UP001479436">
    <property type="component" value="Unassembled WGS sequence"/>
</dbReference>
<evidence type="ECO:0000256" key="6">
    <source>
        <dbReference type="ARBA" id="ARBA00023163"/>
    </source>
</evidence>
<dbReference type="Pfam" id="PF00172">
    <property type="entry name" value="Zn_clus"/>
    <property type="match status" value="1"/>
</dbReference>
<evidence type="ECO:0000259" key="9">
    <source>
        <dbReference type="PROSITE" id="PS50048"/>
    </source>
</evidence>
<keyword evidence="2" id="KW-0479">Metal-binding</keyword>
<dbReference type="SUPFAM" id="SSF57701">
    <property type="entry name" value="Zn2/Cys6 DNA-binding domain"/>
    <property type="match status" value="1"/>
</dbReference>
<sequence>MTSSEEHKRQRVSRACDHCRRKKVRCDGVQPCCGHCKVLNIECTYLDVTKKRGPPKGYIEAIENRLHRMEHLLGGLAQSDPRVAENIMAELRKIEVDDSAVIINSQRSSKSNEHIRSPHISKDSSESACNSPLTNSSKSSPRDVLASDPVIESLGDDTSQLSFDEQGRVRYMGGSSGFYVLQDNVKMEDSFDSLRSFIQESSNQESSEDKTDVLPASPVFEHLLDVYFTYINPFFPLLHKADFYGQLRQNVHSVSKLLLNSIFALSSNLSREREWLHKENARFEVFYSRAKCLLNESYDVTSLSNVQALILLSICFRITHGGIKSWIYSGMAIRLAEDLGLHRNPDSWQTQRLSNSVRETRKRVWWACYILDRGASSSMGRPLCIDDRHCDTSYPNIPPLELDSPQVMSDPEAGYCMKVFVQSVKLHEIMGSILNNIYAIRGTSTENPIRSESILLELDSALHTWQVSLPSSMKYEPSEYFAGTPPSAPLVAYIHILYHNALILLHRPYIPKPKPKVLPSPYPSLHICTTSANSITAIAAACHGKPDFEEFLVLVLFPLFTSSTVHLINATSNDPWLSKSAKKSLHQNLQILEIVRGRWGSAGKYYVTLKSLLDARGMRLNEEEFNQPSPVLTTGLPSSLSENNEFAMTQAASVGGTNPSDIPGSTVNSRVHSLQMSGSMYPPRMAAQFPNPIGFTPNRQPISGTIPTTLSPLGPYSISTSGFNPVVPTNTITEMSANTPNGFGQVLNNSNLQGNSLPIWNVPLSFDFDEWNEYVGQYDGGMDVRFNTAKNESNGNSEVQNNGIQNNASNSYFPPFYPNLKNNPPTLPVQPSPPPPAPYSMLKHLT</sequence>
<comment type="caution">
    <text evidence="10">The sequence shown here is derived from an EMBL/GenBank/DDBJ whole genome shotgun (WGS) entry which is preliminary data.</text>
</comment>
<evidence type="ECO:0000313" key="10">
    <source>
        <dbReference type="EMBL" id="KAK9718731.1"/>
    </source>
</evidence>
<keyword evidence="3" id="KW-0862">Zinc</keyword>
<keyword evidence="7" id="KW-0539">Nucleus</keyword>
<feature type="domain" description="Zn(2)-C6 fungal-type" evidence="9">
    <location>
        <begin position="15"/>
        <end position="45"/>
    </location>
</feature>
<feature type="compositionally biased region" description="Basic and acidic residues" evidence="8">
    <location>
        <begin position="110"/>
        <end position="125"/>
    </location>
</feature>
<feature type="compositionally biased region" description="Polar residues" evidence="8">
    <location>
        <begin position="126"/>
        <end position="139"/>
    </location>
</feature>
<dbReference type="Gene3D" id="4.10.240.10">
    <property type="entry name" value="Zn(2)-C6 fungal-type DNA-binding domain"/>
    <property type="match status" value="1"/>
</dbReference>
<dbReference type="InterPro" id="IPR051615">
    <property type="entry name" value="Transcr_Regulatory_Elem"/>
</dbReference>
<comment type="subcellular location">
    <subcellularLocation>
        <location evidence="1">Nucleus</location>
    </subcellularLocation>
</comment>
<evidence type="ECO:0000256" key="8">
    <source>
        <dbReference type="SAM" id="MobiDB-lite"/>
    </source>
</evidence>
<evidence type="ECO:0000313" key="11">
    <source>
        <dbReference type="Proteomes" id="UP001479436"/>
    </source>
</evidence>
<keyword evidence="4" id="KW-0805">Transcription regulation</keyword>
<evidence type="ECO:0000256" key="7">
    <source>
        <dbReference type="ARBA" id="ARBA00023242"/>
    </source>
</evidence>
<proteinExistence type="predicted"/>
<dbReference type="EMBL" id="JASJQH010007079">
    <property type="protein sequence ID" value="KAK9718731.1"/>
    <property type="molecule type" value="Genomic_DNA"/>
</dbReference>
<dbReference type="PROSITE" id="PS00463">
    <property type="entry name" value="ZN2_CY6_FUNGAL_1"/>
    <property type="match status" value="1"/>
</dbReference>
<dbReference type="PANTHER" id="PTHR31313">
    <property type="entry name" value="TY1 ENHANCER ACTIVATOR"/>
    <property type="match status" value="1"/>
</dbReference>
<name>A0ABR2W3B8_9FUNG</name>
<feature type="region of interest" description="Disordered" evidence="8">
    <location>
        <begin position="105"/>
        <end position="144"/>
    </location>
</feature>
<accession>A0ABR2W3B8</accession>
<organism evidence="10 11">
    <name type="scientific">Basidiobolus ranarum</name>
    <dbReference type="NCBI Taxonomy" id="34480"/>
    <lineage>
        <taxon>Eukaryota</taxon>
        <taxon>Fungi</taxon>
        <taxon>Fungi incertae sedis</taxon>
        <taxon>Zoopagomycota</taxon>
        <taxon>Entomophthoromycotina</taxon>
        <taxon>Basidiobolomycetes</taxon>
        <taxon>Basidiobolales</taxon>
        <taxon>Basidiobolaceae</taxon>
        <taxon>Basidiobolus</taxon>
    </lineage>
</organism>
<feature type="region of interest" description="Disordered" evidence="8">
    <location>
        <begin position="789"/>
        <end position="846"/>
    </location>
</feature>
<dbReference type="PROSITE" id="PS50048">
    <property type="entry name" value="ZN2_CY6_FUNGAL_2"/>
    <property type="match status" value="1"/>
</dbReference>
<dbReference type="SMART" id="SM00906">
    <property type="entry name" value="Fungal_trans"/>
    <property type="match status" value="1"/>
</dbReference>
<feature type="compositionally biased region" description="Polar residues" evidence="8">
    <location>
        <begin position="789"/>
        <end position="812"/>
    </location>
</feature>
<dbReference type="InterPro" id="IPR007219">
    <property type="entry name" value="XnlR_reg_dom"/>
</dbReference>
<dbReference type="SMART" id="SM00066">
    <property type="entry name" value="GAL4"/>
    <property type="match status" value="1"/>
</dbReference>
<feature type="compositionally biased region" description="Pro residues" evidence="8">
    <location>
        <begin position="825"/>
        <end position="838"/>
    </location>
</feature>
<evidence type="ECO:0000256" key="4">
    <source>
        <dbReference type="ARBA" id="ARBA00023015"/>
    </source>
</evidence>
<keyword evidence="5" id="KW-0238">DNA-binding</keyword>
<gene>
    <name evidence="10" type="ORF">K7432_005276</name>
</gene>
<dbReference type="CDD" id="cd12148">
    <property type="entry name" value="fungal_TF_MHR"/>
    <property type="match status" value="1"/>
</dbReference>
<protein>
    <recommendedName>
        <fullName evidence="9">Zn(2)-C6 fungal-type domain-containing protein</fullName>
    </recommendedName>
</protein>
<keyword evidence="6" id="KW-0804">Transcription</keyword>
<evidence type="ECO:0000256" key="5">
    <source>
        <dbReference type="ARBA" id="ARBA00023125"/>
    </source>
</evidence>
<evidence type="ECO:0000256" key="2">
    <source>
        <dbReference type="ARBA" id="ARBA00022723"/>
    </source>
</evidence>
<keyword evidence="11" id="KW-1185">Reference proteome</keyword>
<dbReference type="CDD" id="cd00067">
    <property type="entry name" value="GAL4"/>
    <property type="match status" value="1"/>
</dbReference>
<dbReference type="PANTHER" id="PTHR31313:SF78">
    <property type="entry name" value="TRANSCRIPTION FACTOR DOMAIN-CONTAINING PROTEIN"/>
    <property type="match status" value="1"/>
</dbReference>
<evidence type="ECO:0000256" key="1">
    <source>
        <dbReference type="ARBA" id="ARBA00004123"/>
    </source>
</evidence>
<dbReference type="Pfam" id="PF04082">
    <property type="entry name" value="Fungal_trans"/>
    <property type="match status" value="1"/>
</dbReference>
<dbReference type="InterPro" id="IPR001138">
    <property type="entry name" value="Zn2Cys6_DnaBD"/>
</dbReference>
<reference evidence="10 11" key="1">
    <citation type="submission" date="2023-04" db="EMBL/GenBank/DDBJ databases">
        <title>Genome of Basidiobolus ranarum AG-B5.</title>
        <authorList>
            <person name="Stajich J.E."/>
            <person name="Carter-House D."/>
            <person name="Gryganskyi A."/>
        </authorList>
    </citation>
    <scope>NUCLEOTIDE SEQUENCE [LARGE SCALE GENOMIC DNA]</scope>
    <source>
        <strain evidence="10 11">AG-B5</strain>
    </source>
</reference>
<evidence type="ECO:0000256" key="3">
    <source>
        <dbReference type="ARBA" id="ARBA00022833"/>
    </source>
</evidence>
<dbReference type="InterPro" id="IPR036864">
    <property type="entry name" value="Zn2-C6_fun-type_DNA-bd_sf"/>
</dbReference>